<evidence type="ECO:0000259" key="17">
    <source>
        <dbReference type="PROSITE" id="PS50026"/>
    </source>
</evidence>
<dbReference type="SMART" id="SM01411">
    <property type="entry name" value="Ephrin_rec_like"/>
    <property type="match status" value="2"/>
</dbReference>
<accession>A0ABN8QSQ5</accession>
<dbReference type="CDD" id="cd11304">
    <property type="entry name" value="Cadherin_repeat"/>
    <property type="match status" value="2"/>
</dbReference>
<keyword evidence="10" id="KW-1015">Disulfide bond</keyword>
<dbReference type="PROSITE" id="PS51234">
    <property type="entry name" value="TSP3"/>
    <property type="match status" value="1"/>
</dbReference>
<comment type="caution">
    <text evidence="13">Lacks conserved residue(s) required for the propagation of feature annotation.</text>
</comment>
<dbReference type="SMART" id="SM00365">
    <property type="entry name" value="LRR_SD22"/>
    <property type="match status" value="8"/>
</dbReference>
<dbReference type="Pfam" id="PF13385">
    <property type="entry name" value="Laminin_G_3"/>
    <property type="match status" value="1"/>
</dbReference>
<keyword evidence="6" id="KW-0677">Repeat</keyword>
<evidence type="ECO:0000256" key="14">
    <source>
        <dbReference type="PROSITE-ProRule" id="PRU00634"/>
    </source>
</evidence>
<evidence type="ECO:0000256" key="10">
    <source>
        <dbReference type="ARBA" id="ARBA00023157"/>
    </source>
</evidence>
<evidence type="ECO:0000256" key="3">
    <source>
        <dbReference type="ARBA" id="ARBA00022536"/>
    </source>
</evidence>
<evidence type="ECO:0000256" key="1">
    <source>
        <dbReference type="ARBA" id="ARBA00004370"/>
    </source>
</evidence>
<dbReference type="Pfam" id="PF02412">
    <property type="entry name" value="TSP_3"/>
    <property type="match status" value="6"/>
</dbReference>
<dbReference type="InterPro" id="IPR013320">
    <property type="entry name" value="ConA-like_dom_sf"/>
</dbReference>
<keyword evidence="4" id="KW-0433">Leucine-rich repeat</keyword>
<dbReference type="InterPro" id="IPR008859">
    <property type="entry name" value="Thrombospondin_C"/>
</dbReference>
<dbReference type="Gene3D" id="2.10.25.10">
    <property type="entry name" value="Laminin"/>
    <property type="match status" value="4"/>
</dbReference>
<dbReference type="SUPFAM" id="SSF49899">
    <property type="entry name" value="Concanavalin A-like lectins/glucanases"/>
    <property type="match status" value="2"/>
</dbReference>
<dbReference type="InterPro" id="IPR003367">
    <property type="entry name" value="Thrombospondin_3-like_rpt"/>
</dbReference>
<dbReference type="Gene3D" id="2.60.40.60">
    <property type="entry name" value="Cadherins"/>
    <property type="match status" value="2"/>
</dbReference>
<dbReference type="PROSITE" id="PS01187">
    <property type="entry name" value="EGF_CA"/>
    <property type="match status" value="2"/>
</dbReference>
<comment type="similarity">
    <text evidence="2">Belongs to the thrombospondin family.</text>
</comment>
<keyword evidence="11" id="KW-0325">Glycoprotein</keyword>
<dbReference type="InterPro" id="IPR028974">
    <property type="entry name" value="TSP_type-3_rpt"/>
</dbReference>
<feature type="domain" description="TSP C-terminal" evidence="19">
    <location>
        <begin position="2347"/>
        <end position="2561"/>
    </location>
</feature>
<evidence type="ECO:0000256" key="15">
    <source>
        <dbReference type="SAM" id="MobiDB-lite"/>
    </source>
</evidence>
<feature type="chain" id="PRO_5045980550" description="Chaoptin" evidence="16">
    <location>
        <begin position="31"/>
        <end position="2795"/>
    </location>
</feature>
<dbReference type="PROSITE" id="PS01186">
    <property type="entry name" value="EGF_2"/>
    <property type="match status" value="1"/>
</dbReference>
<feature type="repeat" description="TSP type-3" evidence="14">
    <location>
        <begin position="2266"/>
        <end position="2301"/>
    </location>
</feature>
<dbReference type="InterPro" id="IPR024731">
    <property type="entry name" value="NELL2-like_EGF"/>
</dbReference>
<evidence type="ECO:0000256" key="7">
    <source>
        <dbReference type="ARBA" id="ARBA00022837"/>
    </source>
</evidence>
<keyword evidence="3 13" id="KW-0245">EGF-like domain</keyword>
<dbReference type="SMART" id="SM00364">
    <property type="entry name" value="LRR_BAC"/>
    <property type="match status" value="8"/>
</dbReference>
<protein>
    <recommendedName>
        <fullName evidence="22">Chaoptin</fullName>
    </recommendedName>
</protein>
<feature type="region of interest" description="Disordered" evidence="15">
    <location>
        <begin position="2169"/>
        <end position="2192"/>
    </location>
</feature>
<dbReference type="InterPro" id="IPR049883">
    <property type="entry name" value="NOTCH1_EGF-like"/>
</dbReference>
<dbReference type="Pfam" id="PF07645">
    <property type="entry name" value="EGF_CA"/>
    <property type="match status" value="1"/>
</dbReference>
<organism evidence="20 21">
    <name type="scientific">Porites lobata</name>
    <dbReference type="NCBI Taxonomy" id="104759"/>
    <lineage>
        <taxon>Eukaryota</taxon>
        <taxon>Metazoa</taxon>
        <taxon>Cnidaria</taxon>
        <taxon>Anthozoa</taxon>
        <taxon>Hexacorallia</taxon>
        <taxon>Scleractinia</taxon>
        <taxon>Fungiina</taxon>
        <taxon>Poritidae</taxon>
        <taxon>Porites</taxon>
    </lineage>
</organism>
<dbReference type="SUPFAM" id="SSF49313">
    <property type="entry name" value="Cadherin-like"/>
    <property type="match status" value="2"/>
</dbReference>
<evidence type="ECO:0000256" key="11">
    <source>
        <dbReference type="ARBA" id="ARBA00023180"/>
    </source>
</evidence>
<keyword evidence="21" id="KW-1185">Reference proteome</keyword>
<reference evidence="20 21" key="1">
    <citation type="submission" date="2022-05" db="EMBL/GenBank/DDBJ databases">
        <authorList>
            <consortium name="Genoscope - CEA"/>
            <person name="William W."/>
        </authorList>
    </citation>
    <scope>NUCLEOTIDE SEQUENCE [LARGE SCALE GENOMIC DNA]</scope>
</reference>
<comment type="caution">
    <text evidence="20">The sequence shown here is derived from an EMBL/GenBank/DDBJ whole genome shotgun (WGS) entry which is preliminary data.</text>
</comment>
<keyword evidence="8" id="KW-0130">Cell adhesion</keyword>
<evidence type="ECO:0000256" key="12">
    <source>
        <dbReference type="PROSITE-ProRule" id="PRU00043"/>
    </source>
</evidence>
<feature type="domain" description="EGF-like" evidence="17">
    <location>
        <begin position="1936"/>
        <end position="1974"/>
    </location>
</feature>
<dbReference type="PROSITE" id="PS51236">
    <property type="entry name" value="TSP_CTER"/>
    <property type="match status" value="1"/>
</dbReference>
<dbReference type="PROSITE" id="PS50026">
    <property type="entry name" value="EGF_3"/>
    <property type="match status" value="2"/>
</dbReference>
<dbReference type="InterPro" id="IPR003591">
    <property type="entry name" value="Leu-rich_rpt_typical-subtyp"/>
</dbReference>
<dbReference type="PROSITE" id="PS51450">
    <property type="entry name" value="LRR"/>
    <property type="match status" value="6"/>
</dbReference>
<dbReference type="InterPro" id="IPR032675">
    <property type="entry name" value="LRR_dom_sf"/>
</dbReference>
<dbReference type="SUPFAM" id="SSF103647">
    <property type="entry name" value="TSP type-3 repeat"/>
    <property type="match status" value="3"/>
</dbReference>
<dbReference type="PROSITE" id="PS00232">
    <property type="entry name" value="CADHERIN_1"/>
    <property type="match status" value="1"/>
</dbReference>
<evidence type="ECO:0000313" key="21">
    <source>
        <dbReference type="Proteomes" id="UP001159405"/>
    </source>
</evidence>
<proteinExistence type="inferred from homology"/>
<dbReference type="Pfam" id="PF12947">
    <property type="entry name" value="EGF_3"/>
    <property type="match status" value="2"/>
</dbReference>
<evidence type="ECO:0000256" key="2">
    <source>
        <dbReference type="ARBA" id="ARBA00009456"/>
    </source>
</evidence>
<dbReference type="Gene3D" id="3.80.10.10">
    <property type="entry name" value="Ribonuclease Inhibitor"/>
    <property type="match status" value="6"/>
</dbReference>
<dbReference type="InterPro" id="IPR000742">
    <property type="entry name" value="EGF"/>
</dbReference>
<dbReference type="SUPFAM" id="SSF52058">
    <property type="entry name" value="L domain-like"/>
    <property type="match status" value="3"/>
</dbReference>
<evidence type="ECO:0000256" key="13">
    <source>
        <dbReference type="PROSITE-ProRule" id="PRU00076"/>
    </source>
</evidence>
<dbReference type="InterPro" id="IPR002126">
    <property type="entry name" value="Cadherin-like_dom"/>
</dbReference>
<dbReference type="InterPro" id="IPR017897">
    <property type="entry name" value="Thrombospondin_3_rpt"/>
</dbReference>
<dbReference type="Proteomes" id="UP001159405">
    <property type="component" value="Unassembled WGS sequence"/>
</dbReference>
<gene>
    <name evidence="20" type="ORF">PLOB_00008640</name>
</gene>
<comment type="subcellular location">
    <subcellularLocation>
        <location evidence="1">Membrane</location>
    </subcellularLocation>
</comment>
<evidence type="ECO:0000256" key="6">
    <source>
        <dbReference type="ARBA" id="ARBA00022737"/>
    </source>
</evidence>
<dbReference type="InterPro" id="IPR001881">
    <property type="entry name" value="EGF-like_Ca-bd_dom"/>
</dbReference>
<keyword evidence="9" id="KW-0472">Membrane</keyword>
<feature type="domain" description="Cadherin" evidence="18">
    <location>
        <begin position="1443"/>
        <end position="1597"/>
    </location>
</feature>
<dbReference type="PROSITE" id="PS50268">
    <property type="entry name" value="CADHERIN_2"/>
    <property type="match status" value="1"/>
</dbReference>
<dbReference type="Gene3D" id="4.10.1080.10">
    <property type="entry name" value="TSP type-3 repeat"/>
    <property type="match status" value="2"/>
</dbReference>
<dbReference type="Pfam" id="PF13855">
    <property type="entry name" value="LRR_8"/>
    <property type="match status" value="7"/>
</dbReference>
<dbReference type="InterPro" id="IPR015919">
    <property type="entry name" value="Cadherin-like_sf"/>
</dbReference>
<evidence type="ECO:0000256" key="8">
    <source>
        <dbReference type="ARBA" id="ARBA00022889"/>
    </source>
</evidence>
<dbReference type="SMART" id="SM00369">
    <property type="entry name" value="LRR_TYP"/>
    <property type="match status" value="23"/>
</dbReference>
<keyword evidence="7 12" id="KW-0106">Calcium</keyword>
<keyword evidence="5 16" id="KW-0732">Signal</keyword>
<evidence type="ECO:0000313" key="20">
    <source>
        <dbReference type="EMBL" id="CAH3167380.1"/>
    </source>
</evidence>
<dbReference type="PANTHER" id="PTHR10199">
    <property type="entry name" value="THROMBOSPONDIN"/>
    <property type="match status" value="1"/>
</dbReference>
<dbReference type="SMART" id="SM00179">
    <property type="entry name" value="EGF_CA"/>
    <property type="match status" value="3"/>
</dbReference>
<evidence type="ECO:0000256" key="4">
    <source>
        <dbReference type="ARBA" id="ARBA00022614"/>
    </source>
</evidence>
<dbReference type="Pfam" id="PF13306">
    <property type="entry name" value="LRR_5"/>
    <property type="match status" value="1"/>
</dbReference>
<dbReference type="InterPro" id="IPR026906">
    <property type="entry name" value="LRR_5"/>
</dbReference>
<evidence type="ECO:0008006" key="22">
    <source>
        <dbReference type="Google" id="ProtNLM"/>
    </source>
</evidence>
<feature type="signal peptide" evidence="16">
    <location>
        <begin position="1"/>
        <end position="30"/>
    </location>
</feature>
<dbReference type="Pfam" id="PF05735">
    <property type="entry name" value="TSP_C"/>
    <property type="match status" value="1"/>
</dbReference>
<feature type="domain" description="EGF-like" evidence="17">
    <location>
        <begin position="2033"/>
        <end position="2074"/>
    </location>
</feature>
<dbReference type="InterPro" id="IPR018097">
    <property type="entry name" value="EGF_Ca-bd_CS"/>
</dbReference>
<evidence type="ECO:0000256" key="5">
    <source>
        <dbReference type="ARBA" id="ARBA00022729"/>
    </source>
</evidence>
<dbReference type="InterPro" id="IPR001611">
    <property type="entry name" value="Leu-rich_rpt"/>
</dbReference>
<dbReference type="CDD" id="cd00054">
    <property type="entry name" value="EGF_CA"/>
    <property type="match status" value="2"/>
</dbReference>
<dbReference type="Gene3D" id="2.60.120.200">
    <property type="match status" value="2"/>
</dbReference>
<dbReference type="EMBL" id="CALNXK010000140">
    <property type="protein sequence ID" value="CAH3167380.1"/>
    <property type="molecule type" value="Genomic_DNA"/>
</dbReference>
<evidence type="ECO:0000256" key="9">
    <source>
        <dbReference type="ARBA" id="ARBA00023136"/>
    </source>
</evidence>
<name>A0ABN8QSQ5_9CNID</name>
<dbReference type="InterPro" id="IPR020894">
    <property type="entry name" value="Cadherin_CS"/>
</dbReference>
<dbReference type="PANTHER" id="PTHR10199:SF110">
    <property type="entry name" value="TSP C-TERMINAL DOMAIN-CONTAINING PROTEIN"/>
    <property type="match status" value="1"/>
</dbReference>
<evidence type="ECO:0000259" key="19">
    <source>
        <dbReference type="PROSITE" id="PS51236"/>
    </source>
</evidence>
<dbReference type="SMART" id="SM00181">
    <property type="entry name" value="EGF"/>
    <property type="match status" value="5"/>
</dbReference>
<sequence>MSWNYFNILCFRSVVVCYFLLLSLVRDVHNSPDHGINNFLGHQYWKNRYPLNYPSDWDGFWNFFSDGRTEYNRQTSESSGNQCDGCSCSNSDAKVTCTGSPASLTIRNRVIHSLNPEDLRDTLQEIKIFNSGLEFINATTFHNLTSLRKLKLAKNKLTGFPDISMNAALEELDLYSNQIKLYSHNYTTLPKALKRIILTENNIDWIPNNWLDLPNLEYIGLSKNQLKAFPSFINCKSLIYLGLDQNQIPGISVPNLQPFYGNDSQLVHLNVSNNKITSISTGAFSRLIHLKVLELHVNDMETIAANVFYEIPELLHLDLRGNRLQSITAQAFSSPFENLPKLQVLILMQQQSPYQTTSVMYNAFKNLPVLQDLWLNDNRLQHFPHPALSQETFSSLLYLHLENNLINSLTSFSTTDFPPSLEDLHASQESVHKPFEKFPNLQRLFVHNNQLSSVQEEDLWVLNNLQQLYFTYNQLSNSSLHPEAFRNLTSLLILHLDNNRFHYVPLSVQGKSHLPAVTHLRLDSNSITFILEGSFSDLDTLIILQLQLNEIVAVENGAFPANIQHIDMDSNKFDFKHENQFTNLSRLTNLYLSNNLINSVPNSSFHGLTALTLLNVQNNRICRILKVMLKDLSALTTLNLANNDIAFIEDGAFAVINTLSSLNLGNNQLTTLPMDGDFHNKSVNALTVSNNRITSIRNGTFIGVTCPGSTWDFSGNRIATIETGAFQDIQGSFCTLRFTGNVLKSIGSRAFDDMNVASIELNNMELTTLVSESFKDVTLSYLRLQNNKIATFEETPFLRVTVSQLLQLDNNAIQAITGKLFGDSGSSVRNLVFSYNQIQSIHDDALKGVTLTEIGLVNNKLPIFPSKPLQGKSSITSLDLTNNEIETIQPGGLDTLTGLQTLILLQNNIALLGTNLFQRQTNLRTLNLRQNLIAEVQNGAFNGLTSIQRIYLQDNQIVFLPTFPSLTTLTTLNLKNNKIENIGQDCFGGLTSLSSLDFSGTNVLACDCNVYNSLVSVINALSSSSAAVCASPPRVASVQFYPGGSYENHPVQDFTCSPINISASTPGDFQLRVAWNQAASLYPSYVVDVNQTLVDTWNITNVTSVFFNVTCISVDAPSLSGSTQEEFILFTQADGVRAGIDYTCHVTMTVTAYNGTTVPDDPAGQGFIETQTTPISEKVSITTLEGKAVTNTTLNSSNYYLDITYYDFQFSDVDFTGLGAFSNTTYSNPQYILSPYGSWLAISNSPTTDSFSQWFRSDSLRNRHYQEKLELQKQLETDSNGNTVFRHYNDKFFPVDGRGFGAQGQRDCNTNALRNYGFTAAVRTTFNFNGTEMFAFSGGEELWVYIDKKLVVQIFTDPTSANSPCRTVSLAGAAGGGSIVPEGGTIVGGKCQVSGSLPSETVNLTLRKNEPYHLDVFIAERYKCNSHILLQASGVSFLTDNARPLDYVAVVSEIIHVGSIVQVFDVADAFSTGPYSVEILEGNQEDRFEVESGSYSAPSAPSTPAPPTFILDGESIVLCPNDTNDPVDPIPTIAPGIQLFSSISTTTAALALKNLLDYEATTAYTLYMRITDTTEGWTGNITIKVFVDDYNDNCPYLQDVNIALDLEPIPPLQTAAFFTAYATDKDSGVNGQIRYQASSPVERIPTINSKKFYVQNGSEVVWSNKTVKWTYKYLIFAVDGGSPKRGDSISVTITFDVSCESTGAIVADPVTGDVFFRAPGLTGSIYPLNSTTKPRCRGCRTGFFCPGDGTEKPCGEGSPTEFSFGAAANCSACPEGWLCKNGTALPCPESTYVKCNETWCPEKCFDCEPGTVCFEGMQQDCTAGRYSDGKGFPCRLCPPGSFNNQTRAETCECCPNGYTSTYMKTSCRPCPANEWAQHQAFPNCSLCQTCFAPEDCPCLSNGTCFPGVSCLNVGVGQSQCGPCPKGYEGDGRTCNDIDECAQANPCYEADKCENRVPGYQCAACPDGYRGNAPSGVGLDDAQNSKQDCQEIDECKEGISNCDPNAQCTNTNGSFLCGACHPGFIGDGYTGCYPGDLCTNGSHTCHENAQCTQTGAGRFKCTCKDGYGGDGEECGDDSDLDGIPSVGLSCILPNCFKDNCLGVPNTGQEDHDHDTDGDACDEDDDNDLISDKTDNCHFAKNTDQSDVDGDGVGDACDNCNTTANTDQLDSDRDGIGDACEPTGDVDDDSIDAGDNCPKVANTDQADTDSDGVGDACDNCPKTSNSGQTATFDSGYGDDCFGPGRDKDGDGVPNDYDNCPDLPNGEQADVDNDNIGDACDDDQDGDGVSNIDDNCRLVNNSGQEHVNLAYDAKANPVGDVCISDFDGDGVADDSDHCPYVKHLSKTSFTDHFTVDLYPGHSDPLPVWQVAKNGIDVEEVTNTSSKHPSMLIGSPRYGPVDYSGAIYVKGSEGSDYVGLVFGYQSNRKFYVVMWRKENSNFESSNVNSGIKGVQLKLVDSNQAPGVNLAQAIWHSGDTTNLVKLLWCDPKMEGWKFQTPYAFHITHRPSIGLIRVRVKQGLTVLADSGDIYDTTITGGRLGMMVFGQQDVIWSRLEARCSDRANQALQFDGVDDHVLLPPIHTLGLTDSFTISAWVWMAADYPNAVMPIVCSLDTTLCLYLKDRQIHGNLGSSVAVGSEIIEPEEWHHLVYRYDAQTYSLELFVNGSSVGVQSNVLPHNWAPDVALYVGRDNGNYMNGTVDELTLWGVRVEDSEIVNYMKTAGLLLPIHKRVVRAHFNMEDTSGTIILDQAGNNYHGNLVGGPTLVSSSVDKNRFVITYPNNRRKRRSVGAWARHSEL</sequence>
<evidence type="ECO:0000259" key="18">
    <source>
        <dbReference type="PROSITE" id="PS50268"/>
    </source>
</evidence>
<evidence type="ECO:0000256" key="16">
    <source>
        <dbReference type="SAM" id="SignalP"/>
    </source>
</evidence>